<dbReference type="SUPFAM" id="SSF48576">
    <property type="entry name" value="Terpenoid synthases"/>
    <property type="match status" value="1"/>
</dbReference>
<evidence type="ECO:0000256" key="4">
    <source>
        <dbReference type="ARBA" id="ARBA00022842"/>
    </source>
</evidence>
<comment type="similarity">
    <text evidence="6">Belongs to the FPP/GGPP synthase family.</text>
</comment>
<dbReference type="PANTHER" id="PTHR11525">
    <property type="entry name" value="FARNESYL-PYROPHOSPHATE SYNTHETASE"/>
    <property type="match status" value="1"/>
</dbReference>
<dbReference type="Proteomes" id="UP000837857">
    <property type="component" value="Chromosome 14"/>
</dbReference>
<dbReference type="InterPro" id="IPR008949">
    <property type="entry name" value="Isoprenoid_synthase_dom_sf"/>
</dbReference>
<dbReference type="SFLD" id="SFLDS00005">
    <property type="entry name" value="Isoprenoid_Synthase_Type_I"/>
    <property type="match status" value="1"/>
</dbReference>
<dbReference type="InterPro" id="IPR039702">
    <property type="entry name" value="FPS1-like"/>
</dbReference>
<name>A0ABN8HYN6_9NEOP</name>
<reference evidence="7" key="1">
    <citation type="submission" date="2022-03" db="EMBL/GenBank/DDBJ databases">
        <authorList>
            <person name="Martin H S."/>
        </authorList>
    </citation>
    <scope>NUCLEOTIDE SEQUENCE</scope>
</reference>
<dbReference type="EMBL" id="OW152826">
    <property type="protein sequence ID" value="CAH2042188.1"/>
    <property type="molecule type" value="Genomic_DNA"/>
</dbReference>
<keyword evidence="3" id="KW-0479">Metal-binding</keyword>
<comment type="pathway">
    <text evidence="5">Pheromone biosynthesis.</text>
</comment>
<sequence>MAVYRNLVKLSRNCSNWTFKEYRPSSLSTQFCMDYNDFYPRLIDKTLERIKYLDHLVVEDCLNRVSKYYKRFPLEGEFLVYAYEMLESPKVINDETLHLVYSVACAVEMTQTYFYLQDDVYDKSLTRSGKKCWHLLRDASRLAMNDCSILRSLSNEVLKQTVEEPMYGPIMDVFNECYLSTEIGQHIDLTAAITKGYDHFTMKNYRKMAYYKASFFSMIYPIWTALVLSNKGNEKTYQLVTDMCHDLGMLVQIHNDFTEYLDYDESMSKKSKTDIQIGKFTWNAVVAIENFNTEDRKIFEQCYGSPDPEKIEQGKPALPSFR</sequence>
<proteinExistence type="inferred from homology"/>
<evidence type="ECO:0000256" key="2">
    <source>
        <dbReference type="ARBA" id="ARBA00022679"/>
    </source>
</evidence>
<evidence type="ECO:0000256" key="1">
    <source>
        <dbReference type="ARBA" id="ARBA00001946"/>
    </source>
</evidence>
<feature type="non-terminal residue" evidence="7">
    <location>
        <position position="322"/>
    </location>
</feature>
<keyword evidence="2 6" id="KW-0808">Transferase</keyword>
<evidence type="ECO:0000256" key="3">
    <source>
        <dbReference type="ARBA" id="ARBA00022723"/>
    </source>
</evidence>
<evidence type="ECO:0008006" key="9">
    <source>
        <dbReference type="Google" id="ProtNLM"/>
    </source>
</evidence>
<comment type="cofactor">
    <cofactor evidence="1">
        <name>Mg(2+)</name>
        <dbReference type="ChEBI" id="CHEBI:18420"/>
    </cofactor>
</comment>
<dbReference type="PANTHER" id="PTHR11525:SF0">
    <property type="entry name" value="FARNESYL PYROPHOSPHATE SYNTHASE"/>
    <property type="match status" value="1"/>
</dbReference>
<accession>A0ABN8HYN6</accession>
<keyword evidence="4" id="KW-0460">Magnesium</keyword>
<evidence type="ECO:0000256" key="5">
    <source>
        <dbReference type="ARBA" id="ARBA00033740"/>
    </source>
</evidence>
<dbReference type="InterPro" id="IPR000092">
    <property type="entry name" value="Polyprenyl_synt"/>
</dbReference>
<organism evidence="7 8">
    <name type="scientific">Iphiclides podalirius</name>
    <name type="common">scarce swallowtail</name>
    <dbReference type="NCBI Taxonomy" id="110791"/>
    <lineage>
        <taxon>Eukaryota</taxon>
        <taxon>Metazoa</taxon>
        <taxon>Ecdysozoa</taxon>
        <taxon>Arthropoda</taxon>
        <taxon>Hexapoda</taxon>
        <taxon>Insecta</taxon>
        <taxon>Pterygota</taxon>
        <taxon>Neoptera</taxon>
        <taxon>Endopterygota</taxon>
        <taxon>Lepidoptera</taxon>
        <taxon>Glossata</taxon>
        <taxon>Ditrysia</taxon>
        <taxon>Papilionoidea</taxon>
        <taxon>Papilionidae</taxon>
        <taxon>Papilioninae</taxon>
        <taxon>Iphiclides</taxon>
    </lineage>
</organism>
<dbReference type="Gene3D" id="1.10.600.10">
    <property type="entry name" value="Farnesyl Diphosphate Synthase"/>
    <property type="match status" value="1"/>
</dbReference>
<keyword evidence="8" id="KW-1185">Reference proteome</keyword>
<evidence type="ECO:0000313" key="7">
    <source>
        <dbReference type="EMBL" id="CAH2042188.1"/>
    </source>
</evidence>
<evidence type="ECO:0000313" key="8">
    <source>
        <dbReference type="Proteomes" id="UP000837857"/>
    </source>
</evidence>
<protein>
    <recommendedName>
        <fullName evidence="9">Terpene synthase</fullName>
    </recommendedName>
</protein>
<gene>
    <name evidence="7" type="ORF">IPOD504_LOCUS3642</name>
</gene>
<evidence type="ECO:0000256" key="6">
    <source>
        <dbReference type="RuleBase" id="RU004466"/>
    </source>
</evidence>
<dbReference type="Pfam" id="PF00348">
    <property type="entry name" value="polyprenyl_synt"/>
    <property type="match status" value="1"/>
</dbReference>